<keyword evidence="3" id="KW-1185">Reference proteome</keyword>
<sequence length="133" mass="13759">MNTKLLLGASAGLMAAVGLVLQFAPQEVLAYAGYPARGLAPVAVQLLGALYLGFALLNWMAKGVRMGGIYARPLAVGNLLHFVAGALALFRYAIRTPTGAGGWAWVAGYALGAGLFGAVLFISPRLESVPERG</sequence>
<feature type="transmembrane region" description="Helical" evidence="1">
    <location>
        <begin position="40"/>
        <end position="61"/>
    </location>
</feature>
<reference evidence="3" key="1">
    <citation type="submission" date="2018-04" db="EMBL/GenBank/DDBJ databases">
        <title>Complete genome of Antarctic heterotrophic bacterium Hymenobacter nivis.</title>
        <authorList>
            <person name="Terashima M."/>
        </authorList>
    </citation>
    <scope>NUCLEOTIDE SEQUENCE [LARGE SCALE GENOMIC DNA]</scope>
    <source>
        <strain evidence="3">NBRC 111535</strain>
    </source>
</reference>
<keyword evidence="1" id="KW-1133">Transmembrane helix</keyword>
<gene>
    <name evidence="2" type="ORF">DDQ68_04945</name>
</gene>
<evidence type="ECO:0000256" key="1">
    <source>
        <dbReference type="SAM" id="Phobius"/>
    </source>
</evidence>
<organism evidence="2 3">
    <name type="scientific">Hymenobacter nivis</name>
    <dbReference type="NCBI Taxonomy" id="1850093"/>
    <lineage>
        <taxon>Bacteria</taxon>
        <taxon>Pseudomonadati</taxon>
        <taxon>Bacteroidota</taxon>
        <taxon>Cytophagia</taxon>
        <taxon>Cytophagales</taxon>
        <taxon>Hymenobacteraceae</taxon>
        <taxon>Hymenobacter</taxon>
    </lineage>
</organism>
<dbReference type="AlphaFoldDB" id="A0A2Z3GLX8"/>
<dbReference type="EMBL" id="CP029145">
    <property type="protein sequence ID" value="AWM32196.1"/>
    <property type="molecule type" value="Genomic_DNA"/>
</dbReference>
<keyword evidence="1" id="KW-0812">Transmembrane</keyword>
<feature type="transmembrane region" description="Helical" evidence="1">
    <location>
        <begin position="73"/>
        <end position="94"/>
    </location>
</feature>
<dbReference type="RefSeq" id="WP_109655319.1">
    <property type="nucleotide sequence ID" value="NZ_CP029145.1"/>
</dbReference>
<keyword evidence="1" id="KW-0472">Membrane</keyword>
<name>A0A2Z3GLX8_9BACT</name>
<evidence type="ECO:0000313" key="2">
    <source>
        <dbReference type="EMBL" id="AWM32196.1"/>
    </source>
</evidence>
<proteinExistence type="predicted"/>
<feature type="transmembrane region" description="Helical" evidence="1">
    <location>
        <begin position="100"/>
        <end position="122"/>
    </location>
</feature>
<dbReference type="Proteomes" id="UP000245999">
    <property type="component" value="Chromosome"/>
</dbReference>
<dbReference type="KEGG" id="hnv:DDQ68_04945"/>
<dbReference type="OrthoDB" id="2913980at2"/>
<accession>A0A2Z3GLX8</accession>
<protein>
    <submittedName>
        <fullName evidence="2">Uncharacterized protein</fullName>
    </submittedName>
</protein>
<evidence type="ECO:0000313" key="3">
    <source>
        <dbReference type="Proteomes" id="UP000245999"/>
    </source>
</evidence>